<dbReference type="SUPFAM" id="SSF161111">
    <property type="entry name" value="Cation efflux protein transmembrane domain-like"/>
    <property type="match status" value="1"/>
</dbReference>
<feature type="transmembrane region" description="Helical" evidence="9">
    <location>
        <begin position="565"/>
        <end position="583"/>
    </location>
</feature>
<sequence>MVSAAAYSDPRTRGRVKIESSSDGIGFGGTSGVSRIPTDLLLGQVFTKTLLASSALLARHWLLMGHSEALHHATTAPAASVASKASGGLTSLTGSMVRDGSISVWAVATIVFSIASLIQGIWLRTWTWLPVIQRADAKVEKLLPKFSMLALTMFVHMLVWLMALKRLPAATVIIFTQFCEIWASDLVKSMRGRSYGGYTVLVALGLSYIFTVAKGTSAPTSFDHISLFADDDDEDIPVSLQRIRSAGLVLPSALGGASALAEKNAALFSPSSAFLGHVLLLMYALLTLEKERGTNAAGSVVGGRRRAQVIAGTLTAIVTLPLGLLGSIFGLSTLPPLQSLAPYLFASSQSGVRSAHLAAYVLLALAALVLEPLITGALEPHGSAYTRVFHGWMLCAIGTIVIGYIGFAVRSSFAEVFVGALVCWSLAMILSSSPYFQANAYRQAGASDASLAGHQRSPSDASALAGLARSVQDFFSASQKHIRSILANPDSRSIFQFLCLNLAFMGVQLAWGVWTNSLGLISDAIHMFFDCAAIGMGLFASVMATWKTDSSFTFGYSRVETLSGFANGVFLILISIFIVFEAIQRIIEPPEMHNTMQLLIVSGMGLGVNLFGMFAMGGHHHHHHGHSHGHGHDHHHHGHGHDHGHGHGHSHNMMGVYLHVMADTLGSVGVIVSTLLIKQFGWTGFDPIASLFIAFLIVASVIPLVLDAGHILCLDMGDEKGQQVATALGNLASIKGVASYSSPRFWPKDAESIVGTIHIQVVDSEVLSGKGGITAEQIAAEVEQVLKGRIEGLESISVQVDRQPQAQSSQINEQTTMPQSQLHPHPHQRHSHSHNNGSVALTPEAVHSSVF</sequence>
<dbReference type="STRING" id="1037660.A0A066WJK0"/>
<reference evidence="11 12" key="1">
    <citation type="submission" date="2014-05" db="EMBL/GenBank/DDBJ databases">
        <title>Draft genome sequence of a rare smut relative, Tilletiaria anomala UBC 951.</title>
        <authorList>
            <consortium name="DOE Joint Genome Institute"/>
            <person name="Toome M."/>
            <person name="Kuo A."/>
            <person name="Henrissat B."/>
            <person name="Lipzen A."/>
            <person name="Tritt A."/>
            <person name="Yoshinaga Y."/>
            <person name="Zane M."/>
            <person name="Barry K."/>
            <person name="Grigoriev I.V."/>
            <person name="Spatafora J.W."/>
            <person name="Aimea M.C."/>
        </authorList>
    </citation>
    <scope>NUCLEOTIDE SEQUENCE [LARGE SCALE GENOMIC DNA]</scope>
    <source>
        <strain evidence="11 12">UBC 951</strain>
    </source>
</reference>
<dbReference type="EMBL" id="JMSN01000007">
    <property type="protein sequence ID" value="KDN52733.1"/>
    <property type="molecule type" value="Genomic_DNA"/>
</dbReference>
<dbReference type="InParanoid" id="A0A066WJK0"/>
<dbReference type="InterPro" id="IPR002524">
    <property type="entry name" value="Cation_efflux"/>
</dbReference>
<dbReference type="InterPro" id="IPR045316">
    <property type="entry name" value="Msc2-like"/>
</dbReference>
<dbReference type="AlphaFoldDB" id="A0A066WJK0"/>
<evidence type="ECO:0000256" key="6">
    <source>
        <dbReference type="ARBA" id="ARBA00023065"/>
    </source>
</evidence>
<feature type="region of interest" description="Disordered" evidence="8">
    <location>
        <begin position="621"/>
        <end position="648"/>
    </location>
</feature>
<keyword evidence="3" id="KW-0813">Transport</keyword>
<evidence type="ECO:0000256" key="8">
    <source>
        <dbReference type="SAM" id="MobiDB-lite"/>
    </source>
</evidence>
<keyword evidence="5 9" id="KW-1133">Transmembrane helix</keyword>
<feature type="transmembrane region" description="Helical" evidence="9">
    <location>
        <begin position="102"/>
        <end position="122"/>
    </location>
</feature>
<evidence type="ECO:0000259" key="10">
    <source>
        <dbReference type="Pfam" id="PF01545"/>
    </source>
</evidence>
<dbReference type="PANTHER" id="PTHR45755">
    <property type="match status" value="1"/>
</dbReference>
<dbReference type="NCBIfam" id="TIGR01297">
    <property type="entry name" value="CDF"/>
    <property type="match status" value="1"/>
</dbReference>
<dbReference type="InterPro" id="IPR058533">
    <property type="entry name" value="Cation_efflux_TM"/>
</dbReference>
<dbReference type="Gene3D" id="1.20.1510.10">
    <property type="entry name" value="Cation efflux protein transmembrane domain"/>
    <property type="match status" value="1"/>
</dbReference>
<organism evidence="11 12">
    <name type="scientific">Tilletiaria anomala (strain ATCC 24038 / CBS 436.72 / UBC 951)</name>
    <dbReference type="NCBI Taxonomy" id="1037660"/>
    <lineage>
        <taxon>Eukaryota</taxon>
        <taxon>Fungi</taxon>
        <taxon>Dikarya</taxon>
        <taxon>Basidiomycota</taxon>
        <taxon>Ustilaginomycotina</taxon>
        <taxon>Exobasidiomycetes</taxon>
        <taxon>Georgefischeriales</taxon>
        <taxon>Tilletiariaceae</taxon>
        <taxon>Tilletiaria</taxon>
    </lineage>
</organism>
<dbReference type="OMA" id="FCELWMR"/>
<keyword evidence="7 9" id="KW-0472">Membrane</keyword>
<evidence type="ECO:0000256" key="1">
    <source>
        <dbReference type="ARBA" id="ARBA00004141"/>
    </source>
</evidence>
<feature type="transmembrane region" description="Helical" evidence="9">
    <location>
        <begin position="142"/>
        <end position="161"/>
    </location>
</feature>
<accession>A0A066WJK0</accession>
<dbReference type="InterPro" id="IPR027469">
    <property type="entry name" value="Cation_efflux_TMD_sf"/>
</dbReference>
<feature type="transmembrane region" description="Helical" evidence="9">
    <location>
        <begin position="688"/>
        <end position="706"/>
    </location>
</feature>
<feature type="region of interest" description="Disordered" evidence="8">
    <location>
        <begin position="801"/>
        <end position="851"/>
    </location>
</feature>
<dbReference type="OrthoDB" id="78669at2759"/>
<dbReference type="Pfam" id="PF01545">
    <property type="entry name" value="Cation_efflux"/>
    <property type="match status" value="1"/>
</dbReference>
<feature type="compositionally biased region" description="Basic residues" evidence="8">
    <location>
        <begin position="824"/>
        <end position="833"/>
    </location>
</feature>
<dbReference type="GO" id="GO:0031410">
    <property type="term" value="C:cytoplasmic vesicle"/>
    <property type="evidence" value="ECO:0007669"/>
    <property type="project" value="TreeGrafter"/>
</dbReference>
<feature type="compositionally biased region" description="Polar residues" evidence="8">
    <location>
        <begin position="801"/>
        <end position="817"/>
    </location>
</feature>
<dbReference type="GO" id="GO:0016020">
    <property type="term" value="C:membrane"/>
    <property type="evidence" value="ECO:0007669"/>
    <property type="project" value="UniProtKB-SubCell"/>
</dbReference>
<evidence type="ECO:0000256" key="3">
    <source>
        <dbReference type="ARBA" id="ARBA00022448"/>
    </source>
</evidence>
<dbReference type="GO" id="GO:0006882">
    <property type="term" value="P:intracellular zinc ion homeostasis"/>
    <property type="evidence" value="ECO:0007669"/>
    <property type="project" value="InterPro"/>
</dbReference>
<evidence type="ECO:0000256" key="7">
    <source>
        <dbReference type="ARBA" id="ARBA00023136"/>
    </source>
</evidence>
<dbReference type="HOGENOM" id="CLU_012540_0_0_1"/>
<protein>
    <recommendedName>
        <fullName evidence="10">Cation efflux protein transmembrane domain-containing protein</fullName>
    </recommendedName>
</protein>
<comment type="similarity">
    <text evidence="2">Belongs to the cation diffusion facilitator (CDF) transporter (TC 2.A.4) family. SLC30A subfamily.</text>
</comment>
<feature type="domain" description="Cation efflux protein transmembrane" evidence="10">
    <location>
        <begin position="496"/>
        <end position="712"/>
    </location>
</feature>
<feature type="transmembrane region" description="Helical" evidence="9">
    <location>
        <begin position="309"/>
        <end position="334"/>
    </location>
</feature>
<dbReference type="GeneID" id="25263713"/>
<gene>
    <name evidence="11" type="ORF">K437DRAFT_253929</name>
</gene>
<feature type="transmembrane region" description="Helical" evidence="9">
    <location>
        <begin position="656"/>
        <end position="676"/>
    </location>
</feature>
<evidence type="ECO:0000256" key="5">
    <source>
        <dbReference type="ARBA" id="ARBA00022989"/>
    </source>
</evidence>
<dbReference type="PANTHER" id="PTHR45755:SF4">
    <property type="entry name" value="ZINC TRANSPORTER 7"/>
    <property type="match status" value="1"/>
</dbReference>
<comment type="caution">
    <text evidence="11">The sequence shown here is derived from an EMBL/GenBank/DDBJ whole genome shotgun (WGS) entry which is preliminary data.</text>
</comment>
<dbReference type="GO" id="GO:0005385">
    <property type="term" value="F:zinc ion transmembrane transporter activity"/>
    <property type="evidence" value="ECO:0007669"/>
    <property type="project" value="InterPro"/>
</dbReference>
<dbReference type="RefSeq" id="XP_013245572.1">
    <property type="nucleotide sequence ID" value="XM_013390118.1"/>
</dbReference>
<feature type="transmembrane region" description="Helical" evidence="9">
    <location>
        <begin position="267"/>
        <end position="288"/>
    </location>
</feature>
<feature type="transmembrane region" description="Helical" evidence="9">
    <location>
        <begin position="595"/>
        <end position="616"/>
    </location>
</feature>
<proteinExistence type="inferred from homology"/>
<keyword evidence="6" id="KW-0406">Ion transport</keyword>
<dbReference type="GO" id="GO:0005794">
    <property type="term" value="C:Golgi apparatus"/>
    <property type="evidence" value="ECO:0007669"/>
    <property type="project" value="TreeGrafter"/>
</dbReference>
<feature type="transmembrane region" description="Helical" evidence="9">
    <location>
        <begin position="413"/>
        <end position="432"/>
    </location>
</feature>
<comment type="subcellular location">
    <subcellularLocation>
        <location evidence="1">Membrane</location>
        <topology evidence="1">Multi-pass membrane protein</topology>
    </subcellularLocation>
</comment>
<dbReference type="Proteomes" id="UP000027361">
    <property type="component" value="Unassembled WGS sequence"/>
</dbReference>
<feature type="transmembrane region" description="Helical" evidence="9">
    <location>
        <begin position="525"/>
        <end position="544"/>
    </location>
</feature>
<evidence type="ECO:0000256" key="9">
    <source>
        <dbReference type="SAM" id="Phobius"/>
    </source>
</evidence>
<feature type="transmembrane region" description="Helical" evidence="9">
    <location>
        <begin position="195"/>
        <end position="213"/>
    </location>
</feature>
<feature type="transmembrane region" description="Helical" evidence="9">
    <location>
        <begin position="354"/>
        <end position="376"/>
    </location>
</feature>
<evidence type="ECO:0000313" key="11">
    <source>
        <dbReference type="EMBL" id="KDN52733.1"/>
    </source>
</evidence>
<keyword evidence="12" id="KW-1185">Reference proteome</keyword>
<dbReference type="GO" id="GO:1904257">
    <property type="term" value="P:zinc ion import into Golgi lumen"/>
    <property type="evidence" value="ECO:0007669"/>
    <property type="project" value="TreeGrafter"/>
</dbReference>
<evidence type="ECO:0000256" key="2">
    <source>
        <dbReference type="ARBA" id="ARBA00008873"/>
    </source>
</evidence>
<evidence type="ECO:0000256" key="4">
    <source>
        <dbReference type="ARBA" id="ARBA00022692"/>
    </source>
</evidence>
<name>A0A066WJK0_TILAU</name>
<evidence type="ECO:0000313" key="12">
    <source>
        <dbReference type="Proteomes" id="UP000027361"/>
    </source>
</evidence>
<keyword evidence="4 9" id="KW-0812">Transmembrane</keyword>
<feature type="transmembrane region" description="Helical" evidence="9">
    <location>
        <begin position="388"/>
        <end position="407"/>
    </location>
</feature>